<evidence type="ECO:0000313" key="2">
    <source>
        <dbReference type="Proteomes" id="UP001374584"/>
    </source>
</evidence>
<dbReference type="Proteomes" id="UP001374584">
    <property type="component" value="Unassembled WGS sequence"/>
</dbReference>
<proteinExistence type="predicted"/>
<accession>A0AAN9M8D1</accession>
<comment type="caution">
    <text evidence="1">The sequence shown here is derived from an EMBL/GenBank/DDBJ whole genome shotgun (WGS) entry which is preliminary data.</text>
</comment>
<reference evidence="1 2" key="1">
    <citation type="submission" date="2024-01" db="EMBL/GenBank/DDBJ databases">
        <title>The genomes of 5 underutilized Papilionoideae crops provide insights into root nodulation and disease resistanc.</title>
        <authorList>
            <person name="Jiang F."/>
        </authorList>
    </citation>
    <scope>NUCLEOTIDE SEQUENCE [LARGE SCALE GENOMIC DNA]</scope>
    <source>
        <strain evidence="1">JINMINGXINNONG_FW02</strain>
        <tissue evidence="1">Leaves</tissue>
    </source>
</reference>
<keyword evidence="2" id="KW-1185">Reference proteome</keyword>
<gene>
    <name evidence="1" type="ORF">VNO80_22663</name>
</gene>
<dbReference type="EMBL" id="JAYMYR010000008">
    <property type="protein sequence ID" value="KAK7348114.1"/>
    <property type="molecule type" value="Genomic_DNA"/>
</dbReference>
<organism evidence="1 2">
    <name type="scientific">Phaseolus coccineus</name>
    <name type="common">Scarlet runner bean</name>
    <name type="synonym">Phaseolus multiflorus</name>
    <dbReference type="NCBI Taxonomy" id="3886"/>
    <lineage>
        <taxon>Eukaryota</taxon>
        <taxon>Viridiplantae</taxon>
        <taxon>Streptophyta</taxon>
        <taxon>Embryophyta</taxon>
        <taxon>Tracheophyta</taxon>
        <taxon>Spermatophyta</taxon>
        <taxon>Magnoliopsida</taxon>
        <taxon>eudicotyledons</taxon>
        <taxon>Gunneridae</taxon>
        <taxon>Pentapetalae</taxon>
        <taxon>rosids</taxon>
        <taxon>fabids</taxon>
        <taxon>Fabales</taxon>
        <taxon>Fabaceae</taxon>
        <taxon>Papilionoideae</taxon>
        <taxon>50 kb inversion clade</taxon>
        <taxon>NPAAA clade</taxon>
        <taxon>indigoferoid/millettioid clade</taxon>
        <taxon>Phaseoleae</taxon>
        <taxon>Phaseolus</taxon>
    </lineage>
</organism>
<protein>
    <recommendedName>
        <fullName evidence="3">DUF4283 domain-containing protein</fullName>
    </recommendedName>
</protein>
<name>A0AAN9M8D1_PHACN</name>
<sequence length="156" mass="17670">MSTLWKNKSILFGLIQKTQQRSYTQAIRGGKADSDQKGEGDTLPHIRVNAETSFWLERCFIGKLLKATDEQVVKESFILGGFNLVRIAWFRCRGISLALWNNQCFERIGALLGTLIEADDGTVSKDVLDYARLRIRIPFGEGERSVKPIKINDTFC</sequence>
<evidence type="ECO:0008006" key="3">
    <source>
        <dbReference type="Google" id="ProtNLM"/>
    </source>
</evidence>
<dbReference type="AlphaFoldDB" id="A0AAN9M8D1"/>
<evidence type="ECO:0000313" key="1">
    <source>
        <dbReference type="EMBL" id="KAK7348114.1"/>
    </source>
</evidence>